<protein>
    <submittedName>
        <fullName evidence="2">Uncharacterized protein</fullName>
    </submittedName>
</protein>
<evidence type="ECO:0000313" key="3">
    <source>
        <dbReference type="Proteomes" id="UP001589628"/>
    </source>
</evidence>
<keyword evidence="1" id="KW-1133">Transmembrane helix</keyword>
<evidence type="ECO:0000313" key="2">
    <source>
        <dbReference type="EMBL" id="MFB9885805.1"/>
    </source>
</evidence>
<gene>
    <name evidence="2" type="ORF">ACFFLH_05235</name>
</gene>
<feature type="transmembrane region" description="Helical" evidence="1">
    <location>
        <begin position="166"/>
        <end position="184"/>
    </location>
</feature>
<sequence>MYGESPSMLDMVLPVAFWPLLVAIPLWLLARLWQPRLFPFAVALAMAVAVAGLHGAWQPWPRQALDWLFWASILPALAWLLRPGAPAQVLAWLVALVAVGWPLWQRHPSMLVGLAIATVFVLLVQSAWRYLATQPGHEMGLLGAQVLLVLTNVLGGSVLAGQLSGALLAVSGVLWLLPLAWREAPHLAEPVSRISLTLLMLLAAYTYWYVDVPWLQVLVALVLPLLGAWLLRKHWLAAGLSWLASLCLMLWWLWPEGPMY</sequence>
<name>A0ABV5Z983_9GAMM</name>
<feature type="transmembrane region" description="Helical" evidence="1">
    <location>
        <begin position="37"/>
        <end position="57"/>
    </location>
</feature>
<feature type="transmembrane region" description="Helical" evidence="1">
    <location>
        <begin position="214"/>
        <end position="231"/>
    </location>
</feature>
<feature type="transmembrane region" description="Helical" evidence="1">
    <location>
        <begin position="12"/>
        <end position="30"/>
    </location>
</feature>
<evidence type="ECO:0000256" key="1">
    <source>
        <dbReference type="SAM" id="Phobius"/>
    </source>
</evidence>
<feature type="transmembrane region" description="Helical" evidence="1">
    <location>
        <begin position="110"/>
        <end position="128"/>
    </location>
</feature>
<keyword evidence="3" id="KW-1185">Reference proteome</keyword>
<feature type="transmembrane region" description="Helical" evidence="1">
    <location>
        <begin position="236"/>
        <end position="254"/>
    </location>
</feature>
<keyword evidence="1" id="KW-0472">Membrane</keyword>
<keyword evidence="1" id="KW-0812">Transmembrane</keyword>
<accession>A0ABV5Z983</accession>
<organism evidence="2 3">
    <name type="scientific">Balneatrix alpica</name>
    <dbReference type="NCBI Taxonomy" id="75684"/>
    <lineage>
        <taxon>Bacteria</taxon>
        <taxon>Pseudomonadati</taxon>
        <taxon>Pseudomonadota</taxon>
        <taxon>Gammaproteobacteria</taxon>
        <taxon>Oceanospirillales</taxon>
        <taxon>Balneatrichaceae</taxon>
        <taxon>Balneatrix</taxon>
    </lineage>
</organism>
<dbReference type="EMBL" id="JBHLZN010000001">
    <property type="protein sequence ID" value="MFB9885805.1"/>
    <property type="molecule type" value="Genomic_DNA"/>
</dbReference>
<proteinExistence type="predicted"/>
<feature type="transmembrane region" description="Helical" evidence="1">
    <location>
        <begin position="191"/>
        <end position="208"/>
    </location>
</feature>
<dbReference type="Proteomes" id="UP001589628">
    <property type="component" value="Unassembled WGS sequence"/>
</dbReference>
<reference evidence="2 3" key="1">
    <citation type="submission" date="2024-09" db="EMBL/GenBank/DDBJ databases">
        <authorList>
            <person name="Sun Q."/>
            <person name="Mori K."/>
        </authorList>
    </citation>
    <scope>NUCLEOTIDE SEQUENCE [LARGE SCALE GENOMIC DNA]</scope>
    <source>
        <strain evidence="2 3">ATCC 51285</strain>
    </source>
</reference>
<dbReference type="RefSeq" id="WP_155889005.1">
    <property type="nucleotide sequence ID" value="NZ_JBHLZN010000001.1"/>
</dbReference>
<comment type="caution">
    <text evidence="2">The sequence shown here is derived from an EMBL/GenBank/DDBJ whole genome shotgun (WGS) entry which is preliminary data.</text>
</comment>
<feature type="transmembrane region" description="Helical" evidence="1">
    <location>
        <begin position="87"/>
        <end position="104"/>
    </location>
</feature>